<dbReference type="KEGG" id="pej:FYC62_07005"/>
<protein>
    <recommendedName>
        <fullName evidence="3">Addiction module component</fullName>
    </recommendedName>
</protein>
<dbReference type="AlphaFoldDB" id="A0A5C0VJQ4"/>
<dbReference type="EMBL" id="CP043329">
    <property type="protein sequence ID" value="QEK51440.1"/>
    <property type="molecule type" value="Genomic_DNA"/>
</dbReference>
<evidence type="ECO:0000313" key="1">
    <source>
        <dbReference type="EMBL" id="QEK51440.1"/>
    </source>
</evidence>
<keyword evidence="2" id="KW-1185">Reference proteome</keyword>
<sequence>MESITIEILNPKVKRLLQNLADLNLIAISQNEATSEDLKQWDLLTKEQQEGIFDAIESVKSGKGKPHNEVMDKLKKIYK</sequence>
<proteinExistence type="predicted"/>
<dbReference type="RefSeq" id="WP_149074447.1">
    <property type="nucleotide sequence ID" value="NZ_CP043329.1"/>
</dbReference>
<evidence type="ECO:0000313" key="2">
    <source>
        <dbReference type="Proteomes" id="UP000323653"/>
    </source>
</evidence>
<dbReference type="Proteomes" id="UP000323653">
    <property type="component" value="Chromosome"/>
</dbReference>
<name>A0A5C0VJQ4_9SPHI</name>
<evidence type="ECO:0008006" key="3">
    <source>
        <dbReference type="Google" id="ProtNLM"/>
    </source>
</evidence>
<organism evidence="1 2">
    <name type="scientific">Pedobacter aquae</name>
    <dbReference type="NCBI Taxonomy" id="2605747"/>
    <lineage>
        <taxon>Bacteria</taxon>
        <taxon>Pseudomonadati</taxon>
        <taxon>Bacteroidota</taxon>
        <taxon>Sphingobacteriia</taxon>
        <taxon>Sphingobacteriales</taxon>
        <taxon>Sphingobacteriaceae</taxon>
        <taxon>Pedobacter</taxon>
    </lineage>
</organism>
<gene>
    <name evidence="1" type="ORF">FYC62_07005</name>
</gene>
<reference evidence="1 2" key="1">
    <citation type="submission" date="2019-08" db="EMBL/GenBank/DDBJ databases">
        <title>Pedobacter sp. nov., isolated from Han river, South Korea.</title>
        <authorList>
            <person name="Lee D.-H."/>
            <person name="Kim Y.-S."/>
            <person name="Hwang E.-M."/>
            <person name="Le Tran T.C."/>
            <person name="Cha C.-J."/>
        </authorList>
    </citation>
    <scope>NUCLEOTIDE SEQUENCE [LARGE SCALE GENOMIC DNA]</scope>
    <source>
        <strain evidence="1 2">CJ43</strain>
    </source>
</reference>
<accession>A0A5C0VJQ4</accession>